<dbReference type="PANTHER" id="PTHR36974">
    <property type="entry name" value="MEMBRANE PROTEIN-RELATED"/>
    <property type="match status" value="1"/>
</dbReference>
<keyword evidence="1" id="KW-0812">Transmembrane</keyword>
<evidence type="ECO:0000313" key="2">
    <source>
        <dbReference type="EMBL" id="ULN52238.1"/>
    </source>
</evidence>
<protein>
    <recommendedName>
        <fullName evidence="4">DoxX family membrane protein</fullName>
    </recommendedName>
</protein>
<evidence type="ECO:0000256" key="1">
    <source>
        <dbReference type="SAM" id="Phobius"/>
    </source>
</evidence>
<feature type="transmembrane region" description="Helical" evidence="1">
    <location>
        <begin position="73"/>
        <end position="90"/>
    </location>
</feature>
<dbReference type="PANTHER" id="PTHR36974:SF1">
    <property type="entry name" value="DOXX FAMILY MEMBRANE PROTEIN"/>
    <property type="match status" value="1"/>
</dbReference>
<dbReference type="Proteomes" id="UP001055200">
    <property type="component" value="Chromosome"/>
</dbReference>
<proteinExistence type="predicted"/>
<organism evidence="2 3">
    <name type="scientific">Mycolicibacillus parakoreensis</name>
    <dbReference type="NCBI Taxonomy" id="1069221"/>
    <lineage>
        <taxon>Bacteria</taxon>
        <taxon>Bacillati</taxon>
        <taxon>Actinomycetota</taxon>
        <taxon>Actinomycetes</taxon>
        <taxon>Mycobacteriales</taxon>
        <taxon>Mycobacteriaceae</taxon>
        <taxon>Mycolicibacillus</taxon>
    </lineage>
</organism>
<keyword evidence="3" id="KW-1185">Reference proteome</keyword>
<sequence>MTTSADARPAQMRARWLAAMLLGVGATHFAWPAPFDMIVPTELPGKPRTYTHASGVAEIAIGALLLAPRTRRVGGLVAAILFVAVFPGNLNAVRLCWSNPALRAAMIARLPLQIPMITAALRVWRAG</sequence>
<dbReference type="EMBL" id="CP092365">
    <property type="protein sequence ID" value="ULN52238.1"/>
    <property type="molecule type" value="Genomic_DNA"/>
</dbReference>
<feature type="transmembrane region" description="Helical" evidence="1">
    <location>
        <begin position="48"/>
        <end position="66"/>
    </location>
</feature>
<dbReference type="RefSeq" id="WP_240170512.1">
    <property type="nucleotide sequence ID" value="NZ_CP092365.1"/>
</dbReference>
<evidence type="ECO:0000313" key="3">
    <source>
        <dbReference type="Proteomes" id="UP001055200"/>
    </source>
</evidence>
<name>A0ABY3TX22_9MYCO</name>
<keyword evidence="1" id="KW-1133">Transmembrane helix</keyword>
<accession>A0ABY3TX22</accession>
<gene>
    <name evidence="2" type="ORF">MIU77_15500</name>
</gene>
<evidence type="ECO:0008006" key="4">
    <source>
        <dbReference type="Google" id="ProtNLM"/>
    </source>
</evidence>
<keyword evidence="1" id="KW-0472">Membrane</keyword>
<reference evidence="2" key="1">
    <citation type="submission" date="2022-08" db="EMBL/GenBank/DDBJ databases">
        <title>Complete genome sequence of 14 non-tuberculosis mycobacteria type-strains.</title>
        <authorList>
            <person name="Igarashi Y."/>
            <person name="Osugi A."/>
            <person name="Mitarai S."/>
        </authorList>
    </citation>
    <scope>NUCLEOTIDE SEQUENCE</scope>
    <source>
        <strain evidence="2">DSM 45575</strain>
    </source>
</reference>
<feature type="transmembrane region" description="Helical" evidence="1">
    <location>
        <begin position="102"/>
        <end position="124"/>
    </location>
</feature>